<proteinExistence type="predicted"/>
<dbReference type="PROSITE" id="PS51257">
    <property type="entry name" value="PROKAR_LIPOPROTEIN"/>
    <property type="match status" value="1"/>
</dbReference>
<comment type="caution">
    <text evidence="3">The sequence shown here is derived from an EMBL/GenBank/DDBJ whole genome shotgun (WGS) entry which is preliminary data.</text>
</comment>
<reference evidence="4" key="1">
    <citation type="journal article" date="2019" name="Int. J. Syst. Evol. Microbiol.">
        <title>The Global Catalogue of Microorganisms (GCM) 10K type strain sequencing project: providing services to taxonomists for standard genome sequencing and annotation.</title>
        <authorList>
            <consortium name="The Broad Institute Genomics Platform"/>
            <consortium name="The Broad Institute Genome Sequencing Center for Infectious Disease"/>
            <person name="Wu L."/>
            <person name="Ma J."/>
        </authorList>
    </citation>
    <scope>NUCLEOTIDE SEQUENCE [LARGE SCALE GENOMIC DNA]</scope>
    <source>
        <strain evidence="4">KCTC 42805</strain>
    </source>
</reference>
<feature type="domain" description="Lipocalin-like" evidence="2">
    <location>
        <begin position="39"/>
        <end position="149"/>
    </location>
</feature>
<dbReference type="Proteomes" id="UP001597469">
    <property type="component" value="Unassembled WGS sequence"/>
</dbReference>
<sequence length="175" mass="19056">MMNLSRLMVWAFVLVMPLMFASCKKDGNEVVNPSGNAVEGSWKISDIKISDGKDSQSFLDYIVDLYAQQGAEEEGAKLIACLKDSRITLNGDGKVTGAASPKCESEDSDDLNPAKSGSTWKVNGNKLTITDSDGSETFDLTVSGNTMTWSNQEEDDLDGDGINEKYTFSIEFRKA</sequence>
<dbReference type="EMBL" id="JBHULN010000029">
    <property type="protein sequence ID" value="MFD2574508.1"/>
    <property type="molecule type" value="Genomic_DNA"/>
</dbReference>
<gene>
    <name evidence="3" type="ORF">ACFSUS_27985</name>
</gene>
<name>A0ABW5MBX8_9BACT</name>
<accession>A0ABW5MBX8</accession>
<dbReference type="InterPro" id="IPR024311">
    <property type="entry name" value="Lipocalin-like"/>
</dbReference>
<organism evidence="3 4">
    <name type="scientific">Spirosoma soli</name>
    <dbReference type="NCBI Taxonomy" id="1770529"/>
    <lineage>
        <taxon>Bacteria</taxon>
        <taxon>Pseudomonadati</taxon>
        <taxon>Bacteroidota</taxon>
        <taxon>Cytophagia</taxon>
        <taxon>Cytophagales</taxon>
        <taxon>Cytophagaceae</taxon>
        <taxon>Spirosoma</taxon>
    </lineage>
</organism>
<evidence type="ECO:0000313" key="3">
    <source>
        <dbReference type="EMBL" id="MFD2574508.1"/>
    </source>
</evidence>
<keyword evidence="4" id="KW-1185">Reference proteome</keyword>
<evidence type="ECO:0000313" key="4">
    <source>
        <dbReference type="Proteomes" id="UP001597469"/>
    </source>
</evidence>
<dbReference type="Pfam" id="PF13648">
    <property type="entry name" value="Lipocalin_4"/>
    <property type="match status" value="1"/>
</dbReference>
<evidence type="ECO:0000259" key="2">
    <source>
        <dbReference type="Pfam" id="PF13648"/>
    </source>
</evidence>
<feature type="region of interest" description="Disordered" evidence="1">
    <location>
        <begin position="93"/>
        <end position="117"/>
    </location>
</feature>
<evidence type="ECO:0000256" key="1">
    <source>
        <dbReference type="SAM" id="MobiDB-lite"/>
    </source>
</evidence>
<protein>
    <submittedName>
        <fullName evidence="3">Lipocalin family protein</fullName>
    </submittedName>
</protein>